<name>A0A0F3IEF2_9GAMM</name>
<accession>A0A0F3IEF2</accession>
<reference evidence="1 2" key="2">
    <citation type="journal article" date="2016" name="Microb. Ecol.">
        <title>Genome Characteristics of a Novel Type I Methanotroph (Sn10-6) Isolated from a Flooded Indian Rice Field.</title>
        <authorList>
            <person name="Rahalkar M.C."/>
            <person name="Pandit P.S."/>
            <person name="Dhakephalkar P.K."/>
            <person name="Pore S."/>
            <person name="Arora P."/>
            <person name="Kapse N."/>
        </authorList>
    </citation>
    <scope>NUCLEOTIDE SEQUENCE [LARGE SCALE GENOMIC DNA]</scope>
    <source>
        <strain evidence="1 2">Sn10-6</strain>
    </source>
</reference>
<gene>
    <name evidence="1" type="ORF">VZ94_20970</name>
</gene>
<evidence type="ECO:0000313" key="1">
    <source>
        <dbReference type="EMBL" id="KJV05047.1"/>
    </source>
</evidence>
<proteinExistence type="predicted"/>
<dbReference type="Proteomes" id="UP000033684">
    <property type="component" value="Unassembled WGS sequence"/>
</dbReference>
<evidence type="ECO:0000313" key="2">
    <source>
        <dbReference type="Proteomes" id="UP000033684"/>
    </source>
</evidence>
<protein>
    <submittedName>
        <fullName evidence="1">Uncharacterized protein</fullName>
    </submittedName>
</protein>
<sequence length="64" mass="7353">MWRTALTFKIVIDAGFGKFCQVGFFPVTKFDRIIEYGKKCVNYFSFIGGIDFFAGNKAWSRLVV</sequence>
<reference evidence="2" key="1">
    <citation type="submission" date="2015-03" db="EMBL/GenBank/DDBJ databases">
        <title>Draft genome sequence of a novel methanotroph (Sn10-6) isolated from flooded ricefield rhizosphere in India.</title>
        <authorList>
            <person name="Pandit P.S."/>
            <person name="Pore S.D."/>
            <person name="Arora P."/>
            <person name="Kapse N.G."/>
            <person name="Dhakephalkar P.K."/>
            <person name="Rahalkar M.C."/>
        </authorList>
    </citation>
    <scope>NUCLEOTIDE SEQUENCE [LARGE SCALE GENOMIC DNA]</scope>
    <source>
        <strain evidence="2">Sn10-6</strain>
    </source>
</reference>
<dbReference type="AlphaFoldDB" id="A0A0F3IEF2"/>
<comment type="caution">
    <text evidence="1">The sequence shown here is derived from an EMBL/GenBank/DDBJ whole genome shotgun (WGS) entry which is preliminary data.</text>
</comment>
<organism evidence="1 2">
    <name type="scientific">Methylocucumis oryzae</name>
    <dbReference type="NCBI Taxonomy" id="1632867"/>
    <lineage>
        <taxon>Bacteria</taxon>
        <taxon>Pseudomonadati</taxon>
        <taxon>Pseudomonadota</taxon>
        <taxon>Gammaproteobacteria</taxon>
        <taxon>Methylococcales</taxon>
        <taxon>Methylococcaceae</taxon>
        <taxon>Methylocucumis</taxon>
    </lineage>
</organism>
<dbReference type="EMBL" id="LAJX01000320">
    <property type="protein sequence ID" value="KJV05047.1"/>
    <property type="molecule type" value="Genomic_DNA"/>
</dbReference>
<keyword evidence="2" id="KW-1185">Reference proteome</keyword>